<dbReference type="GO" id="GO:0005886">
    <property type="term" value="C:plasma membrane"/>
    <property type="evidence" value="ECO:0007669"/>
    <property type="project" value="TreeGrafter"/>
</dbReference>
<keyword evidence="4" id="KW-1133">Transmembrane helix</keyword>
<reference evidence="6 7" key="1">
    <citation type="submission" date="2020-01" db="EMBL/GenBank/DDBJ databases">
        <title>Aspergillus terreus IFO 6365 whole genome shotgun sequence.</title>
        <authorList>
            <person name="Kanamasa S."/>
            <person name="Takahashi H."/>
        </authorList>
    </citation>
    <scope>NUCLEOTIDE SEQUENCE [LARGE SCALE GENOMIC DNA]</scope>
    <source>
        <strain evidence="6 7">IFO 6365</strain>
    </source>
</reference>
<dbReference type="InterPro" id="IPR012681">
    <property type="entry name" value="NCS1"/>
</dbReference>
<protein>
    <submittedName>
        <fullName evidence="6">Allantoin permease</fullName>
    </submittedName>
</protein>
<dbReference type="Proteomes" id="UP000452235">
    <property type="component" value="Unassembled WGS sequence"/>
</dbReference>
<comment type="subcellular location">
    <subcellularLocation>
        <location evidence="1">Membrane</location>
        <topology evidence="1">Multi-pass membrane protein</topology>
    </subcellularLocation>
</comment>
<evidence type="ECO:0000256" key="4">
    <source>
        <dbReference type="ARBA" id="ARBA00022989"/>
    </source>
</evidence>
<proteinExistence type="inferred from homology"/>
<gene>
    <name evidence="6" type="ORF">ATEIFO6365_0014008700</name>
</gene>
<dbReference type="PANTHER" id="PTHR30618">
    <property type="entry name" value="NCS1 FAMILY PURINE/PYRIMIDINE TRANSPORTER"/>
    <property type="match status" value="1"/>
</dbReference>
<organism evidence="6 7">
    <name type="scientific">Aspergillus terreus</name>
    <dbReference type="NCBI Taxonomy" id="33178"/>
    <lineage>
        <taxon>Eukaryota</taxon>
        <taxon>Fungi</taxon>
        <taxon>Dikarya</taxon>
        <taxon>Ascomycota</taxon>
        <taxon>Pezizomycotina</taxon>
        <taxon>Eurotiomycetes</taxon>
        <taxon>Eurotiomycetidae</taxon>
        <taxon>Eurotiales</taxon>
        <taxon>Aspergillaceae</taxon>
        <taxon>Aspergillus</taxon>
        <taxon>Aspergillus subgen. Circumdati</taxon>
    </lineage>
</organism>
<dbReference type="OrthoDB" id="2018619at2759"/>
<evidence type="ECO:0000256" key="1">
    <source>
        <dbReference type="ARBA" id="ARBA00004141"/>
    </source>
</evidence>
<sequence>MQFIDRFRVASEYGQTANRWINYDIQPVEVGRRTWNFWTYHNYWILINANISNYMTGSSLIALGLTWRQALAAIIVGNVISTALVILNSLPGAYYHLGFPLANRYVWGLWGSYFVLLNRILLSLDAVQSWIGGECVYVCLRAIWPSLEQRIPNHMPESTGMTTAQFVSYIIFMILSLPVIYIRPHRLKQFFNVSSLIVITFLLVILIWALATMGDSGFGSTITDPGTSGSGWNVAFGIVSTIGGIAAGILNQNDYARFARRPRDAILGQVVGFPIYAILCAVIGIIVTAATQNRYGEALWSLPNLLEAIMDHGGSRSRAAAFFGGAAVCISQLGVNIPGNALSGGFDTAAIFPLVINVRRGAYLTALISMACNPWKLANTATTFLSVLSSYSVFLGPMIGCMIASYLVVMRRKIKVHDLFPEQDSASIYWYTMGINWRAPVAWLCGTVPSLPGFVAYVNPSINVPIGLTHLFYICFLSGITISATVFIALHYFFPASSVREFVQSAPRPAVLMTEYREQWDTQGGVEHLEEHPKP</sequence>
<evidence type="ECO:0000256" key="5">
    <source>
        <dbReference type="ARBA" id="ARBA00023136"/>
    </source>
</evidence>
<dbReference type="NCBIfam" id="TIGR00800">
    <property type="entry name" value="ncs1"/>
    <property type="match status" value="1"/>
</dbReference>
<evidence type="ECO:0000313" key="7">
    <source>
        <dbReference type="Proteomes" id="UP000452235"/>
    </source>
</evidence>
<keyword evidence="5" id="KW-0472">Membrane</keyword>
<dbReference type="GO" id="GO:0015205">
    <property type="term" value="F:nucleobase transmembrane transporter activity"/>
    <property type="evidence" value="ECO:0007669"/>
    <property type="project" value="TreeGrafter"/>
</dbReference>
<evidence type="ECO:0000256" key="2">
    <source>
        <dbReference type="ARBA" id="ARBA00008974"/>
    </source>
</evidence>
<keyword evidence="3" id="KW-0812">Transmembrane</keyword>
<name>A0A5M3Z6X0_ASPTE</name>
<comment type="caution">
    <text evidence="6">The sequence shown here is derived from an EMBL/GenBank/DDBJ whole genome shotgun (WGS) entry which is preliminary data.</text>
</comment>
<evidence type="ECO:0000313" key="6">
    <source>
        <dbReference type="EMBL" id="GFF21155.1"/>
    </source>
</evidence>
<comment type="similarity">
    <text evidence="2">Belongs to the purine-cytosine permease (2.A.39) family.</text>
</comment>
<accession>A0A5M3Z6X0</accession>
<dbReference type="Pfam" id="PF02133">
    <property type="entry name" value="Transp_cyt_pur"/>
    <property type="match status" value="1"/>
</dbReference>
<evidence type="ECO:0000256" key="3">
    <source>
        <dbReference type="ARBA" id="ARBA00022692"/>
    </source>
</evidence>
<dbReference type="EMBL" id="BLJY01000014">
    <property type="protein sequence ID" value="GFF21155.1"/>
    <property type="molecule type" value="Genomic_DNA"/>
</dbReference>
<keyword evidence="7" id="KW-1185">Reference proteome</keyword>
<dbReference type="Gene3D" id="1.10.4160.10">
    <property type="entry name" value="Hydantoin permease"/>
    <property type="match status" value="1"/>
</dbReference>
<dbReference type="InterPro" id="IPR001248">
    <property type="entry name" value="Pur-cyt_permease"/>
</dbReference>
<dbReference type="CDD" id="cd11482">
    <property type="entry name" value="SLC-NCS1sbd_NRT1-like"/>
    <property type="match status" value="1"/>
</dbReference>
<dbReference type="AlphaFoldDB" id="A0A5M3Z6X0"/>
<dbReference type="VEuPathDB" id="FungiDB:ATEG_07108"/>
<dbReference type="PANTHER" id="PTHR30618:SF4">
    <property type="entry name" value="ALLANTOIN PERMEASE"/>
    <property type="match status" value="1"/>
</dbReference>
<dbReference type="InterPro" id="IPR045225">
    <property type="entry name" value="Uracil/uridine/allantoin_perm"/>
</dbReference>